<proteinExistence type="predicted"/>
<protein>
    <submittedName>
        <fullName evidence="1">Uncharacterized protein</fullName>
    </submittedName>
</protein>
<sequence length="203" mass="23042">MKKSIGVLLGVCIAVTAGYFAYQIVNIEGSDKVVQTYIKAMKERDFGTLATINHRPQKQANIIARAPKNEQEGLLKKMYEGYRQSFEAMQPSNNTTVTWAEKFYFVPGMDYQIIRVEEERSPGSTPSSDYRYRSVASVIITVSYPTLDISPEYNGRKIRAATLQINLVQSRDVVKGMQGKPVREGWLFKWFMVDGGSVVYWDS</sequence>
<organism evidence="1">
    <name type="scientific">hydrothermal vent metagenome</name>
    <dbReference type="NCBI Taxonomy" id="652676"/>
    <lineage>
        <taxon>unclassified sequences</taxon>
        <taxon>metagenomes</taxon>
        <taxon>ecological metagenomes</taxon>
    </lineage>
</organism>
<reference evidence="1" key="1">
    <citation type="submission" date="2018-06" db="EMBL/GenBank/DDBJ databases">
        <authorList>
            <person name="Zhirakovskaya E."/>
        </authorList>
    </citation>
    <scope>NUCLEOTIDE SEQUENCE</scope>
</reference>
<name>A0A3B1BAD0_9ZZZZ</name>
<gene>
    <name evidence="1" type="ORF">MNBD_GAMMA26-861</name>
</gene>
<dbReference type="AlphaFoldDB" id="A0A3B1BAD0"/>
<dbReference type="EMBL" id="UOFX01000083">
    <property type="protein sequence ID" value="VAX11261.1"/>
    <property type="molecule type" value="Genomic_DNA"/>
</dbReference>
<accession>A0A3B1BAD0</accession>
<evidence type="ECO:0000313" key="1">
    <source>
        <dbReference type="EMBL" id="VAX11261.1"/>
    </source>
</evidence>